<dbReference type="KEGG" id="cci:CC1G_11548"/>
<feature type="region of interest" description="Disordered" evidence="1">
    <location>
        <begin position="366"/>
        <end position="395"/>
    </location>
</feature>
<dbReference type="VEuPathDB" id="FungiDB:CC1G_11548"/>
<dbReference type="RefSeq" id="XP_001830540.2">
    <property type="nucleotide sequence ID" value="XM_001830488.2"/>
</dbReference>
<dbReference type="HOGENOM" id="CLU_330406_0_0_1"/>
<gene>
    <name evidence="3" type="ORF">CC1G_11548</name>
</gene>
<evidence type="ECO:0000256" key="2">
    <source>
        <dbReference type="SAM" id="Phobius"/>
    </source>
</evidence>
<keyword evidence="4" id="KW-1185">Reference proteome</keyword>
<feature type="transmembrane region" description="Helical" evidence="2">
    <location>
        <begin position="20"/>
        <end position="39"/>
    </location>
</feature>
<evidence type="ECO:0000256" key="1">
    <source>
        <dbReference type="SAM" id="MobiDB-lite"/>
    </source>
</evidence>
<name>A8N6T4_COPC7</name>
<dbReference type="OrthoDB" id="2548929at2759"/>
<feature type="compositionally biased region" description="Polar residues" evidence="1">
    <location>
        <begin position="280"/>
        <end position="297"/>
    </location>
</feature>
<feature type="compositionally biased region" description="Basic and acidic residues" evidence="1">
    <location>
        <begin position="523"/>
        <end position="535"/>
    </location>
</feature>
<keyword evidence="2" id="KW-0812">Transmembrane</keyword>
<dbReference type="STRING" id="240176.A8N6T4"/>
<dbReference type="Proteomes" id="UP000001861">
    <property type="component" value="Unassembled WGS sequence"/>
</dbReference>
<sequence>MSLRNPFAELVGLVLGKSDLQSIFCLLVFFIVSIVIAYLTNPSENSFRAYLTEQSFRHHLSRLDENLDDDETTVHDARFSNIYSHGARARSSSPNSDNGPFHFANRASISLRTPKHVFHSFALFTIAAMVPVAKSSQSDDRDGWSISDSWYIGAFGKWWRGGVWETWYQDLMTRSKDEEGWNSGILSIKNLDMLPDFHGATLGSKPFPYLPLKNSPPRLRNRDRPPKSSSSLRNGSPPPLSKTASLPLHATKRIPVPQSEKPVDITIASQAAPSCPPVQPISSDASRLAPSSRSTSGLFEHSPLIAEILRQISTSQTSVQELRTQLTECQLSASQSHEILQHELDSCRDRKRQEDAARLELKARTKTLDDSKRSAESVKREAERKLKAAQSTRDTAQRRIDFLDKEIATLHGKLADDKTFLEKKSSDASQPDVELSEALEAKKKEIKATEDLLASLTRRSRELEDKLSSERERLQSLRQRTEQRRQELSQQEQYVLNDSPYSPTSFESLSQLVQHPRFAHPYHPVDLKHSPDMHQEQGYANNQLPSPAHTTSSGSKRGSFGSSSDDAEHGPHNYASNGYPYNLDMYAGENDFYRNIGRFGNILTDGGSSQRSVHANGTIAALTDSGNKRSTHALHEFLPYDGPVAVQNGTWPLHSGTAVDELGYITNDDFRLGLNNKSQGGKKGLNPDAKAFSLGRQTSQSTTSLGLPIVPVPYDALNPTGLSSQSTTTSTSSSLLRAFAPSPAEREALQRALGGSTNNSFERLPSLSDVGSIPSSPVHVHASAIASPVVGLSHTTPATDPVTKTLQLPSWFPHFLPRKSKFKPWDDEEPVTTAPATAAGGTNTK</sequence>
<dbReference type="EMBL" id="AACS02000003">
    <property type="protein sequence ID" value="EAU91290.2"/>
    <property type="molecule type" value="Genomic_DNA"/>
</dbReference>
<dbReference type="InParanoid" id="A8N6T4"/>
<feature type="region of interest" description="Disordered" evidence="1">
    <location>
        <begin position="208"/>
        <end position="297"/>
    </location>
</feature>
<feature type="compositionally biased region" description="Basic and acidic residues" evidence="1">
    <location>
        <begin position="460"/>
        <end position="487"/>
    </location>
</feature>
<feature type="region of interest" description="Disordered" evidence="1">
    <location>
        <begin position="460"/>
        <end position="501"/>
    </location>
</feature>
<feature type="compositionally biased region" description="Basic and acidic residues" evidence="1">
    <location>
        <begin position="366"/>
        <end position="386"/>
    </location>
</feature>
<feature type="region of interest" description="Disordered" evidence="1">
    <location>
        <begin position="521"/>
        <end position="573"/>
    </location>
</feature>
<feature type="compositionally biased region" description="Low complexity" evidence="1">
    <location>
        <begin position="832"/>
        <end position="845"/>
    </location>
</feature>
<reference evidence="3 4" key="1">
    <citation type="journal article" date="2010" name="Proc. Natl. Acad. Sci. U.S.A.">
        <title>Insights into evolution of multicellular fungi from the assembled chromosomes of the mushroom Coprinopsis cinerea (Coprinus cinereus).</title>
        <authorList>
            <person name="Stajich J.E."/>
            <person name="Wilke S.K."/>
            <person name="Ahren D."/>
            <person name="Au C.H."/>
            <person name="Birren B.W."/>
            <person name="Borodovsky M."/>
            <person name="Burns C."/>
            <person name="Canback B."/>
            <person name="Casselton L.A."/>
            <person name="Cheng C.K."/>
            <person name="Deng J."/>
            <person name="Dietrich F.S."/>
            <person name="Fargo D.C."/>
            <person name="Farman M.L."/>
            <person name="Gathman A.C."/>
            <person name="Goldberg J."/>
            <person name="Guigo R."/>
            <person name="Hoegger P.J."/>
            <person name="Hooker J.B."/>
            <person name="Huggins A."/>
            <person name="James T.Y."/>
            <person name="Kamada T."/>
            <person name="Kilaru S."/>
            <person name="Kodira C."/>
            <person name="Kues U."/>
            <person name="Kupfer D."/>
            <person name="Kwan H.S."/>
            <person name="Lomsadze A."/>
            <person name="Li W."/>
            <person name="Lilly W.W."/>
            <person name="Ma L.J."/>
            <person name="Mackey A.J."/>
            <person name="Manning G."/>
            <person name="Martin F."/>
            <person name="Muraguchi H."/>
            <person name="Natvig D.O."/>
            <person name="Palmerini H."/>
            <person name="Ramesh M.A."/>
            <person name="Rehmeyer C.J."/>
            <person name="Roe B.A."/>
            <person name="Shenoy N."/>
            <person name="Stanke M."/>
            <person name="Ter-Hovhannisyan V."/>
            <person name="Tunlid A."/>
            <person name="Velagapudi R."/>
            <person name="Vision T.J."/>
            <person name="Zeng Q."/>
            <person name="Zolan M.E."/>
            <person name="Pukkila P.J."/>
        </authorList>
    </citation>
    <scope>NUCLEOTIDE SEQUENCE [LARGE SCALE GENOMIC DNA]</scope>
    <source>
        <strain evidence="4">Okayama-7 / 130 / ATCC MYA-4618 / FGSC 9003</strain>
    </source>
</reference>
<keyword evidence="2" id="KW-1133">Transmembrane helix</keyword>
<protein>
    <submittedName>
        <fullName evidence="3">Uncharacterized protein</fullName>
    </submittedName>
</protein>
<feature type="compositionally biased region" description="Polar residues" evidence="1">
    <location>
        <begin position="538"/>
        <end position="551"/>
    </location>
</feature>
<dbReference type="GeneID" id="6006982"/>
<dbReference type="eggNOG" id="ENOG502SA0B">
    <property type="taxonomic scope" value="Eukaryota"/>
</dbReference>
<keyword evidence="2" id="KW-0472">Membrane</keyword>
<feature type="region of interest" description="Disordered" evidence="1">
    <location>
        <begin position="819"/>
        <end position="845"/>
    </location>
</feature>
<feature type="transmembrane region" description="Helical" evidence="2">
    <location>
        <begin position="116"/>
        <end position="133"/>
    </location>
</feature>
<accession>A8N6T4</accession>
<dbReference type="AlphaFoldDB" id="A8N6T4"/>
<proteinExistence type="predicted"/>
<evidence type="ECO:0000313" key="4">
    <source>
        <dbReference type="Proteomes" id="UP000001861"/>
    </source>
</evidence>
<organism evidence="3 4">
    <name type="scientific">Coprinopsis cinerea (strain Okayama-7 / 130 / ATCC MYA-4618 / FGSC 9003)</name>
    <name type="common">Inky cap fungus</name>
    <name type="synonym">Hormographiella aspergillata</name>
    <dbReference type="NCBI Taxonomy" id="240176"/>
    <lineage>
        <taxon>Eukaryota</taxon>
        <taxon>Fungi</taxon>
        <taxon>Dikarya</taxon>
        <taxon>Basidiomycota</taxon>
        <taxon>Agaricomycotina</taxon>
        <taxon>Agaricomycetes</taxon>
        <taxon>Agaricomycetidae</taxon>
        <taxon>Agaricales</taxon>
        <taxon>Agaricineae</taxon>
        <taxon>Psathyrellaceae</taxon>
        <taxon>Coprinopsis</taxon>
    </lineage>
</organism>
<evidence type="ECO:0000313" key="3">
    <source>
        <dbReference type="EMBL" id="EAU91290.2"/>
    </source>
</evidence>
<comment type="caution">
    <text evidence="3">The sequence shown here is derived from an EMBL/GenBank/DDBJ whole genome shotgun (WGS) entry which is preliminary data.</text>
</comment>
<feature type="compositionally biased region" description="Low complexity" evidence="1">
    <location>
        <begin position="552"/>
        <end position="564"/>
    </location>
</feature>
<dbReference type="OMA" id="QDRSFYP"/>